<dbReference type="InterPro" id="IPR055354">
    <property type="entry name" value="DUF7507"/>
</dbReference>
<feature type="transmembrane region" description="Helical" evidence="1">
    <location>
        <begin position="887"/>
        <end position="907"/>
    </location>
</feature>
<dbReference type="EMBL" id="PEUT01000021">
    <property type="protein sequence ID" value="PIV13833.1"/>
    <property type="molecule type" value="Genomic_DNA"/>
</dbReference>
<dbReference type="Pfam" id="PF24346">
    <property type="entry name" value="DUF7507"/>
    <property type="match status" value="1"/>
</dbReference>
<name>A0A2H9M2P8_HUBC1</name>
<keyword evidence="1" id="KW-0472">Membrane</keyword>
<evidence type="ECO:0000313" key="3">
    <source>
        <dbReference type="EMBL" id="PIV13833.1"/>
    </source>
</evidence>
<feature type="transmembrane region" description="Helical" evidence="1">
    <location>
        <begin position="941"/>
        <end position="961"/>
    </location>
</feature>
<dbReference type="NCBIfam" id="TIGR01451">
    <property type="entry name" value="B_ant_repeat"/>
    <property type="match status" value="1"/>
</dbReference>
<evidence type="ECO:0000259" key="2">
    <source>
        <dbReference type="Pfam" id="PF24346"/>
    </source>
</evidence>
<keyword evidence="1" id="KW-1133">Transmembrane helix</keyword>
<accession>A0A2H9M2P8</accession>
<dbReference type="Pfam" id="PF11617">
    <property type="entry name" value="Cu-binding_MopE"/>
    <property type="match status" value="3"/>
</dbReference>
<reference evidence="4" key="1">
    <citation type="submission" date="2017-09" db="EMBL/GenBank/DDBJ databases">
        <title>Depth-based differentiation of microbial function through sediment-hosted aquifers and enrichment of novel symbionts in the deep terrestrial subsurface.</title>
        <authorList>
            <person name="Probst A.J."/>
            <person name="Ladd B."/>
            <person name="Jarett J.K."/>
            <person name="Geller-Mcgrath D.E."/>
            <person name="Sieber C.M.K."/>
            <person name="Emerson J.B."/>
            <person name="Anantharaman K."/>
            <person name="Thomas B.C."/>
            <person name="Malmstrom R."/>
            <person name="Stieglmeier M."/>
            <person name="Klingl A."/>
            <person name="Woyke T."/>
            <person name="Ryan C.M."/>
            <person name="Banfield J.F."/>
        </authorList>
    </citation>
    <scope>NUCLEOTIDE SEQUENCE [LARGE SCALE GENOMIC DNA]</scope>
</reference>
<gene>
    <name evidence="3" type="ORF">COS45_00835</name>
</gene>
<evidence type="ECO:0000313" key="4">
    <source>
        <dbReference type="Proteomes" id="UP000230713"/>
    </source>
</evidence>
<feature type="transmembrane region" description="Helical" evidence="1">
    <location>
        <begin position="967"/>
        <end position="985"/>
    </location>
</feature>
<dbReference type="InterPro" id="IPR047589">
    <property type="entry name" value="DUF11_rpt"/>
</dbReference>
<dbReference type="InterPro" id="IPR021655">
    <property type="entry name" value="Put_metal-bd"/>
</dbReference>
<keyword evidence="1" id="KW-0812">Transmembrane</keyword>
<dbReference type="Proteomes" id="UP000230713">
    <property type="component" value="Unassembled WGS sequence"/>
</dbReference>
<organism evidence="3 4">
    <name type="scientific">Huberarchaeum crystalense</name>
    <dbReference type="NCBI Taxonomy" id="2014257"/>
    <lineage>
        <taxon>Archaea</taxon>
        <taxon>Candidatus Huberarchaeota</taxon>
        <taxon>Candidatus Huberarchaeia</taxon>
        <taxon>Candidatus Huberarchaeales</taxon>
        <taxon>Candidatus Huberarchaeaceae</taxon>
        <taxon>Candidatus Huberarchaeum</taxon>
    </lineage>
</organism>
<comment type="caution">
    <text evidence="3">The sequence shown here is derived from an EMBL/GenBank/DDBJ whole genome shotgun (WGS) entry which is preliminary data.</text>
</comment>
<protein>
    <recommendedName>
        <fullName evidence="2">DUF7507 domain-containing protein</fullName>
    </recommendedName>
</protein>
<dbReference type="AlphaFoldDB" id="A0A2H9M2P8"/>
<evidence type="ECO:0000256" key="1">
    <source>
        <dbReference type="SAM" id="Phobius"/>
    </source>
</evidence>
<proteinExistence type="predicted"/>
<sequence length="1096" mass="119237">MNDGKCHPSSWECVNATAEYNSTHYCDSSHKIKTKKADDNTCTANYECQNKNCINISLADRCFDGSGEFYKQKCAPAKWECPCADSPMNDGKGNNGTYYCTPNNTIIVANLGLNILKTADKQKAKVGGNITYTIKINNTGNVPLTNITVVDGLLNWSQNIARLNASKSTTFEVNYTVKYNDLSATKYKNSDKKTKEIIEDKIDKQLDTIADNNKKKNSISLLKEKIDLNQQQQDVLPINKIINVVIATGQFNPIISASGISILDVNSPNTTLTKNITYSSEPVKVGDEIIYNITLKNNGDIADDLTIRDMYDFKLDIINISSTCANFVGGCNTTTNKCNWNLSLASLTNCNIIIKTQTIFEANNTEAVKTYAANATSTYTNETSEVSKAQINIIYIFYRDADNDSYGNPFINTTQINNATIPSGYVRDNTDCDDSSSTIYPGSSSEDSNCNVIDDNCNGRVDENCDLGKPHTYTCYKDADNDGYGNATDSIAQTISACSSGYTTDNTDCDDSNASIHPGATEICNEVDDNCNGTIDEGCECKNKEHRNCTDTTKQGICKDGIQTCADGIWGPCIGKNPQPINCNNNLDNNCNGIIDSQESTCSTSCKKTTYEICTYANNKDVNPKCVSQSQSASFLVCVATYANIEEIAEKAVGQTTLFSIKAESSAIDGWWKVGSNIKWESLYLGGKFYINSVNTYNIKLNKSCGGENYCKVSDDSGECGVMFTITSISCICGDGICGINEDCPKDCKPKTEEIGGDSATTRGGTISAGELQQLLEQQRAFLCGNRICDLGVESCRSCPSDCGDCSGSYCGDGKCDYSVGESCKTCTVDCGFCKIDGKYCGDGICDEDEKSFCVVDCGTDGLVGRDKTSECDKCNYLIFACIPNTLAWILLLIFTLLSTFFAYLLIKKKANFSLPISFEDLKSNPKQAIANLFEKENIPYIAILLAVLIVPLIAAIIISVCLLSQIIIILALVFGAILGALSLIEKIKERGGIKEFINNKALSIGKIKDALNNTIAKLTKKGVDKSTDKTASVLDRTKLITIAASALASKGIKVSTSDLVASQFDYQSKQYIRVLTKDKKHEIILDLDGKVLRVI</sequence>
<feature type="domain" description="DUF7507" evidence="2">
    <location>
        <begin position="113"/>
        <end position="191"/>
    </location>
</feature>